<accession>A0ABY5W010</accession>
<reference evidence="1" key="2">
    <citation type="submission" date="2022-09" db="EMBL/GenBank/DDBJ databases">
        <title>Biosynthetic gene clusters of Dactylosporangioum fulvum.</title>
        <authorList>
            <person name="Caradec T."/>
        </authorList>
    </citation>
    <scope>NUCLEOTIDE SEQUENCE</scope>
    <source>
        <strain evidence="1">NRRL B-16292</strain>
    </source>
</reference>
<reference evidence="1" key="1">
    <citation type="submission" date="2021-04" db="EMBL/GenBank/DDBJ databases">
        <authorList>
            <person name="Hartkoorn R.C."/>
            <person name="Beaudoing E."/>
            <person name="Hot D."/>
        </authorList>
    </citation>
    <scope>NUCLEOTIDE SEQUENCE</scope>
    <source>
        <strain evidence="1">NRRL B-16292</strain>
    </source>
</reference>
<protein>
    <submittedName>
        <fullName evidence="1">Uncharacterized protein</fullName>
    </submittedName>
</protein>
<keyword evidence="2" id="KW-1185">Reference proteome</keyword>
<evidence type="ECO:0000313" key="2">
    <source>
        <dbReference type="Proteomes" id="UP001059617"/>
    </source>
</evidence>
<sequence>MISVNVHIGAETPLQTHRTSAGDRVWLEIGRSDGSVALFLDRDGLARVVDALHAANDLRTAA</sequence>
<name>A0ABY5W010_9ACTN</name>
<organism evidence="1 2">
    <name type="scientific">Dactylosporangium fulvum</name>
    <dbReference type="NCBI Taxonomy" id="53359"/>
    <lineage>
        <taxon>Bacteria</taxon>
        <taxon>Bacillati</taxon>
        <taxon>Actinomycetota</taxon>
        <taxon>Actinomycetes</taxon>
        <taxon>Micromonosporales</taxon>
        <taxon>Micromonosporaceae</taxon>
        <taxon>Dactylosporangium</taxon>
    </lineage>
</organism>
<gene>
    <name evidence="1" type="ORF">Dfulv_00105</name>
</gene>
<dbReference type="RefSeq" id="WP_259860541.1">
    <property type="nucleotide sequence ID" value="NZ_CP073720.1"/>
</dbReference>
<proteinExistence type="predicted"/>
<evidence type="ECO:0000313" key="1">
    <source>
        <dbReference type="EMBL" id="UWP82770.1"/>
    </source>
</evidence>
<dbReference type="EMBL" id="CP073720">
    <property type="protein sequence ID" value="UWP82770.1"/>
    <property type="molecule type" value="Genomic_DNA"/>
</dbReference>
<dbReference type="Proteomes" id="UP001059617">
    <property type="component" value="Chromosome"/>
</dbReference>